<organism evidence="1">
    <name type="scientific">Xenorhabdus bovienii str. feltiae Moldova</name>
    <dbReference type="NCBI Taxonomy" id="1398200"/>
    <lineage>
        <taxon>Bacteria</taxon>
        <taxon>Pseudomonadati</taxon>
        <taxon>Pseudomonadota</taxon>
        <taxon>Gammaproteobacteria</taxon>
        <taxon>Enterobacterales</taxon>
        <taxon>Morganellaceae</taxon>
        <taxon>Xenorhabdus</taxon>
    </lineage>
</organism>
<dbReference type="Proteomes" id="UP000028487">
    <property type="component" value="Unassembled WGS sequence"/>
</dbReference>
<accession>A0A077NWG9</accession>
<protein>
    <submittedName>
        <fullName evidence="1">Uncharacterized protein</fullName>
    </submittedName>
</protein>
<evidence type="ECO:0000313" key="1">
    <source>
        <dbReference type="EMBL" id="CDH02006.1"/>
    </source>
</evidence>
<dbReference type="AlphaFoldDB" id="A0A077NWG9"/>
<name>A0A077NWG9_XENBV</name>
<reference evidence="1" key="1">
    <citation type="submission" date="2013-07" db="EMBL/GenBank/DDBJ databases">
        <title>Sub-species coevolution in mutualistic symbiosis.</title>
        <authorList>
            <person name="Murfin K."/>
            <person name="Klassen J."/>
            <person name="Lee M."/>
            <person name="Forst S."/>
            <person name="Stock P."/>
            <person name="Goodrich-Blair H."/>
        </authorList>
    </citation>
    <scope>NUCLEOTIDE SEQUENCE [LARGE SCALE GENOMIC DNA]</scope>
    <source>
        <strain evidence="1">Feltiae Moldova</strain>
    </source>
</reference>
<sequence length="48" mass="5789">MHFVKIMFIFFLVELSESNMIKVKIKSMIIKWLHLSRECILHKNGELL</sequence>
<gene>
    <name evidence="1" type="ORF">XBFM1_2420026</name>
</gene>
<proteinExistence type="predicted"/>
<dbReference type="EMBL" id="CBSV010000160">
    <property type="protein sequence ID" value="CDH02006.1"/>
    <property type="molecule type" value="Genomic_DNA"/>
</dbReference>
<comment type="caution">
    <text evidence="1">The sequence shown here is derived from an EMBL/GenBank/DDBJ whole genome shotgun (WGS) entry which is preliminary data.</text>
</comment>
<dbReference type="HOGENOM" id="CLU_3159445_0_0_6"/>